<dbReference type="EMBL" id="JAAZQQ010000007">
    <property type="protein sequence ID" value="NKX46296.1"/>
    <property type="molecule type" value="Genomic_DNA"/>
</dbReference>
<proteinExistence type="predicted"/>
<evidence type="ECO:0008006" key="3">
    <source>
        <dbReference type="Google" id="ProtNLM"/>
    </source>
</evidence>
<dbReference type="Proteomes" id="UP000526408">
    <property type="component" value="Unassembled WGS sequence"/>
</dbReference>
<gene>
    <name evidence="1" type="ORF">HCU73_17015</name>
</gene>
<accession>A0A7X6H1G7</accession>
<evidence type="ECO:0000313" key="1">
    <source>
        <dbReference type="EMBL" id="NKX46296.1"/>
    </source>
</evidence>
<dbReference type="RefSeq" id="WP_168624688.1">
    <property type="nucleotide sequence ID" value="NZ_JAAZQQ010000007.1"/>
</dbReference>
<protein>
    <recommendedName>
        <fullName evidence="3">Permease</fullName>
    </recommendedName>
</protein>
<keyword evidence="2" id="KW-1185">Reference proteome</keyword>
<name>A0A7X6H1G7_9RHOB</name>
<dbReference type="AlphaFoldDB" id="A0A7X6H1G7"/>
<reference evidence="1 2" key="1">
    <citation type="submission" date="2020-04" db="EMBL/GenBank/DDBJ databases">
        <authorList>
            <person name="Yoon J."/>
        </authorList>
    </citation>
    <scope>NUCLEOTIDE SEQUENCE [LARGE SCALE GENOMIC DNA]</scope>
    <source>
        <strain evidence="1 2">KMU-115</strain>
    </source>
</reference>
<organism evidence="1 2">
    <name type="scientific">Roseicyclus persicicus</name>
    <dbReference type="NCBI Taxonomy" id="2650661"/>
    <lineage>
        <taxon>Bacteria</taxon>
        <taxon>Pseudomonadati</taxon>
        <taxon>Pseudomonadota</taxon>
        <taxon>Alphaproteobacteria</taxon>
        <taxon>Rhodobacterales</taxon>
        <taxon>Roseobacteraceae</taxon>
        <taxon>Roseicyclus</taxon>
    </lineage>
</organism>
<comment type="caution">
    <text evidence="1">The sequence shown here is derived from an EMBL/GenBank/DDBJ whole genome shotgun (WGS) entry which is preliminary data.</text>
</comment>
<sequence>MTDLICGDDGLAHAERTVARAYKALEVAVELLESTLDAARAARDCDETGVIKDVRAVGVAFQTALQLEGKAREAGSQRYGGRGGGELDLDAARAEIGRRLARLRAAGGDGDLPEGAE</sequence>
<evidence type="ECO:0000313" key="2">
    <source>
        <dbReference type="Proteomes" id="UP000526408"/>
    </source>
</evidence>